<evidence type="ECO:0000313" key="1">
    <source>
        <dbReference type="EMBL" id="ASJ53766.1"/>
    </source>
</evidence>
<name>A0A220MFE0_9BACL</name>
<organism evidence="1 2">
    <name type="scientific">Brevibacillus formosus</name>
    <dbReference type="NCBI Taxonomy" id="54913"/>
    <lineage>
        <taxon>Bacteria</taxon>
        <taxon>Bacillati</taxon>
        <taxon>Bacillota</taxon>
        <taxon>Bacilli</taxon>
        <taxon>Bacillales</taxon>
        <taxon>Paenibacillaceae</taxon>
        <taxon>Brevibacillus</taxon>
    </lineage>
</organism>
<gene>
    <name evidence="1" type="ORF">BP422_09500</name>
</gene>
<proteinExistence type="predicted"/>
<dbReference type="AlphaFoldDB" id="A0A220MFE0"/>
<dbReference type="RefSeq" id="WP_088907558.1">
    <property type="nucleotide sequence ID" value="NZ_CP018145.1"/>
</dbReference>
<protein>
    <submittedName>
        <fullName evidence="1">Uncharacterized protein</fullName>
    </submittedName>
</protein>
<sequence>MYGWYPQEGYYPISAGEGRHYNDYELLRHIARLERQLAEVQEAMSACTKKNGALKKDLEVVRQQSPLQTQNDQTYQQPAVDKVNVKCIAATETSVTFEISGRRLTFDSDYYGKYAGEYTPGKVYVAMADYGAGQIYLTIKDDNEIWHTFRYSRIQS</sequence>
<dbReference type="Proteomes" id="UP000197781">
    <property type="component" value="Chromosome"/>
</dbReference>
<accession>A0A220MFE0</accession>
<dbReference type="EMBL" id="CP018145">
    <property type="protein sequence ID" value="ASJ53766.1"/>
    <property type="molecule type" value="Genomic_DNA"/>
</dbReference>
<reference evidence="1 2" key="1">
    <citation type="submission" date="2016-11" db="EMBL/GenBank/DDBJ databases">
        <authorList>
            <person name="Jaros S."/>
            <person name="Januszkiewicz K."/>
            <person name="Wedrychowicz H."/>
        </authorList>
    </citation>
    <scope>NUCLEOTIDE SEQUENCE [LARGE SCALE GENOMIC DNA]</scope>
    <source>
        <strain evidence="1 2">NF2</strain>
    </source>
</reference>
<evidence type="ECO:0000313" key="2">
    <source>
        <dbReference type="Proteomes" id="UP000197781"/>
    </source>
</evidence>
<dbReference type="KEGG" id="bfm:BP422_09500"/>